<dbReference type="EMBL" id="DS269498">
    <property type="protein sequence ID" value="EFO84368.1"/>
    <property type="molecule type" value="Genomic_DNA"/>
</dbReference>
<feature type="compositionally biased region" description="Polar residues" evidence="1">
    <location>
        <begin position="58"/>
        <end position="70"/>
    </location>
</feature>
<reference evidence="2" key="1">
    <citation type="submission" date="2007-07" db="EMBL/GenBank/DDBJ databases">
        <title>PCAP assembly of the Caenorhabditis remanei genome.</title>
        <authorList>
            <consortium name="The Caenorhabditis remanei Sequencing Consortium"/>
            <person name="Wilson R.K."/>
        </authorList>
    </citation>
    <scope>NUCLEOTIDE SEQUENCE [LARGE SCALE GENOMIC DNA]</scope>
    <source>
        <strain evidence="2">PB4641</strain>
    </source>
</reference>
<organism evidence="3">
    <name type="scientific">Caenorhabditis remanei</name>
    <name type="common">Caenorhabditis vulgaris</name>
    <dbReference type="NCBI Taxonomy" id="31234"/>
    <lineage>
        <taxon>Eukaryota</taxon>
        <taxon>Metazoa</taxon>
        <taxon>Ecdysozoa</taxon>
        <taxon>Nematoda</taxon>
        <taxon>Chromadorea</taxon>
        <taxon>Rhabditida</taxon>
        <taxon>Rhabditina</taxon>
        <taxon>Rhabditomorpha</taxon>
        <taxon>Rhabditoidea</taxon>
        <taxon>Rhabditidae</taxon>
        <taxon>Peloderinae</taxon>
        <taxon>Caenorhabditis</taxon>
    </lineage>
</organism>
<feature type="compositionally biased region" description="Polar residues" evidence="1">
    <location>
        <begin position="122"/>
        <end position="133"/>
    </location>
</feature>
<name>E3NQA7_CAERE</name>
<evidence type="ECO:0000256" key="1">
    <source>
        <dbReference type="SAM" id="MobiDB-lite"/>
    </source>
</evidence>
<evidence type="ECO:0000313" key="2">
    <source>
        <dbReference type="EMBL" id="EFO84368.1"/>
    </source>
</evidence>
<dbReference type="Proteomes" id="UP000008281">
    <property type="component" value="Unassembled WGS sequence"/>
</dbReference>
<feature type="compositionally biased region" description="Low complexity" evidence="1">
    <location>
        <begin position="1"/>
        <end position="41"/>
    </location>
</feature>
<dbReference type="HOGENOM" id="CLU_1125429_0_0_1"/>
<feature type="compositionally biased region" description="Basic and acidic residues" evidence="1">
    <location>
        <begin position="107"/>
        <end position="121"/>
    </location>
</feature>
<feature type="region of interest" description="Disordered" evidence="1">
    <location>
        <begin position="1"/>
        <end position="70"/>
    </location>
</feature>
<accession>E3NQA7</accession>
<dbReference type="eggNOG" id="ENOG502TKF7">
    <property type="taxonomic scope" value="Eukaryota"/>
</dbReference>
<evidence type="ECO:0008006" key="4">
    <source>
        <dbReference type="Google" id="ProtNLM"/>
    </source>
</evidence>
<dbReference type="AlphaFoldDB" id="E3NQA7"/>
<proteinExistence type="predicted"/>
<sequence length="247" mass="27387">MPASRSSSSSSTGTVRSSSSGKAENSTTASTTSEASKVKTTGQQVKSQSDRGQRVIGNRQSGVGASSTKTIQSIKSRLYDILNELDDAEQQEIRQERINYLRKKKTHADVKEPAAPEEKTPDANNTGAASSRLQGRVEHPKAAHPVRPAHKVKRHAFVGGCIYCRKAGHAAEYCTIYRSVQARLDICRKRKYCVLCLYSNHQLDTCRSKKSKFACPYCSAYHHKSLCETRHGRMQSKVQKAVEQKQK</sequence>
<feature type="region of interest" description="Disordered" evidence="1">
    <location>
        <begin position="103"/>
        <end position="148"/>
    </location>
</feature>
<gene>
    <name evidence="2" type="ORF">CRE_04428</name>
</gene>
<dbReference type="InParanoid" id="E3NQA7"/>
<protein>
    <recommendedName>
        <fullName evidence="4">CCHC-type domain-containing protein</fullName>
    </recommendedName>
</protein>
<keyword evidence="3" id="KW-1185">Reference proteome</keyword>
<evidence type="ECO:0000313" key="3">
    <source>
        <dbReference type="Proteomes" id="UP000008281"/>
    </source>
</evidence>